<accession>A0A5C1K3T9</accession>
<feature type="region of interest" description="Disordered" evidence="1">
    <location>
        <begin position="102"/>
        <end position="139"/>
    </location>
</feature>
<evidence type="ECO:0000256" key="2">
    <source>
        <dbReference type="SAM" id="Phobius"/>
    </source>
</evidence>
<evidence type="ECO:0000313" key="3">
    <source>
        <dbReference type="EMBL" id="QEM39167.1"/>
    </source>
</evidence>
<feature type="compositionally biased region" description="Polar residues" evidence="1">
    <location>
        <begin position="126"/>
        <end position="139"/>
    </location>
</feature>
<name>A0A5C1K3T9_9MONO</name>
<organism evidence="3">
    <name type="scientific">Guadeloupe mosquito mononega-like virus</name>
    <dbReference type="NCBI Taxonomy" id="2607732"/>
    <lineage>
        <taxon>Viruses</taxon>
        <taxon>Riboviria</taxon>
        <taxon>Orthornavirae</taxon>
        <taxon>Negarnaviricota</taxon>
        <taxon>Haploviricotina</taxon>
        <taxon>Monjiviricetes</taxon>
        <taxon>Mononegavirales</taxon>
    </lineage>
</organism>
<reference evidence="3" key="1">
    <citation type="journal article" date="2019" name="Microbiome">
        <title>Stable distinct core eukaryotic viromes in different mosquito species from Guadeloupe, using single mosquito viral metagenomics.</title>
        <authorList>
            <person name="Shi C."/>
            <person name="Beller L."/>
            <person name="Deboutte W."/>
            <person name="Yinda K.C."/>
            <person name="Delang L."/>
            <person name="Vega-Rua A."/>
            <person name="Failloux A.B."/>
            <person name="Matthijnssens J."/>
        </authorList>
    </citation>
    <scope>NUCLEOTIDE SEQUENCE</scope>
    <source>
        <strain evidence="3">Ab-AAF-1-3/1</strain>
    </source>
</reference>
<gene>
    <name evidence="3" type="primary">orf2</name>
</gene>
<evidence type="ECO:0000256" key="1">
    <source>
        <dbReference type="SAM" id="MobiDB-lite"/>
    </source>
</evidence>
<proteinExistence type="predicted"/>
<dbReference type="EMBL" id="MN053735">
    <property type="protein sequence ID" value="QEM39167.1"/>
    <property type="molecule type" value="Viral_cRNA"/>
</dbReference>
<feature type="compositionally biased region" description="Polar residues" evidence="1">
    <location>
        <begin position="102"/>
        <end position="116"/>
    </location>
</feature>
<protein>
    <submittedName>
        <fullName evidence="3">Uncharacterized protein</fullName>
    </submittedName>
</protein>
<keyword evidence="2" id="KW-0812">Transmembrane</keyword>
<sequence length="139" mass="15243">MGAWLTALFTCFVVLFSLALLLTSQLSNCITDNSNRRSGSLTVRECIPWAQVVDKPASQLLSWSCGILVGSGLALLSCGLHTLGLLFKSVRSPTQKYQARNMTVNQEPRSAQTRANSEGRCRTPRRMTTSTWSTEQAGM</sequence>
<keyword evidence="2" id="KW-1133">Transmembrane helix</keyword>
<feature type="transmembrane region" description="Helical" evidence="2">
    <location>
        <begin position="60"/>
        <end position="87"/>
    </location>
</feature>
<keyword evidence="2" id="KW-0472">Membrane</keyword>